<keyword evidence="3 11" id="KW-1134">Transmembrane beta strand</keyword>
<evidence type="ECO:0000313" key="15">
    <source>
        <dbReference type="Proteomes" id="UP000283469"/>
    </source>
</evidence>
<dbReference type="PROSITE" id="PS52016">
    <property type="entry name" value="TONB_DEPENDENT_REC_3"/>
    <property type="match status" value="1"/>
</dbReference>
<evidence type="ECO:0000256" key="3">
    <source>
        <dbReference type="ARBA" id="ARBA00022452"/>
    </source>
</evidence>
<name>A0A418YSC1_9SPHN</name>
<evidence type="ECO:0000256" key="5">
    <source>
        <dbReference type="ARBA" id="ARBA00022692"/>
    </source>
</evidence>
<keyword evidence="6" id="KW-0408">Iron</keyword>
<keyword evidence="7" id="KW-0406">Ion transport</keyword>
<evidence type="ECO:0000256" key="9">
    <source>
        <dbReference type="ARBA" id="ARBA00023136"/>
    </source>
</evidence>
<feature type="signal peptide" evidence="12">
    <location>
        <begin position="1"/>
        <end position="25"/>
    </location>
</feature>
<evidence type="ECO:0000313" key="14">
    <source>
        <dbReference type="EMBL" id="RJG54620.1"/>
    </source>
</evidence>
<keyword evidence="9 11" id="KW-0472">Membrane</keyword>
<dbReference type="OrthoDB" id="7176070at2"/>
<protein>
    <submittedName>
        <fullName evidence="14">TonB-dependent receptor</fullName>
    </submittedName>
</protein>
<evidence type="ECO:0000256" key="4">
    <source>
        <dbReference type="ARBA" id="ARBA00022496"/>
    </source>
</evidence>
<comment type="caution">
    <text evidence="14">The sequence shown here is derived from an EMBL/GenBank/DDBJ whole genome shotgun (WGS) entry which is preliminary data.</text>
</comment>
<dbReference type="InterPro" id="IPR039426">
    <property type="entry name" value="TonB-dep_rcpt-like"/>
</dbReference>
<keyword evidence="2 11" id="KW-0813">Transport</keyword>
<dbReference type="AlphaFoldDB" id="A0A418YSC1"/>
<evidence type="ECO:0000256" key="6">
    <source>
        <dbReference type="ARBA" id="ARBA00023004"/>
    </source>
</evidence>
<dbReference type="InterPro" id="IPR012910">
    <property type="entry name" value="Plug_dom"/>
</dbReference>
<comment type="subcellular location">
    <subcellularLocation>
        <location evidence="1 11">Cell outer membrane</location>
        <topology evidence="1 11">Multi-pass membrane protein</topology>
    </subcellularLocation>
</comment>
<keyword evidence="10 11" id="KW-0998">Cell outer membrane</keyword>
<dbReference type="SUPFAM" id="SSF56935">
    <property type="entry name" value="Porins"/>
    <property type="match status" value="1"/>
</dbReference>
<evidence type="ECO:0000259" key="13">
    <source>
        <dbReference type="Pfam" id="PF07715"/>
    </source>
</evidence>
<keyword evidence="4" id="KW-0410">Iron transport</keyword>
<dbReference type="GO" id="GO:0009279">
    <property type="term" value="C:cell outer membrane"/>
    <property type="evidence" value="ECO:0007669"/>
    <property type="project" value="UniProtKB-SubCell"/>
</dbReference>
<keyword evidence="8" id="KW-0798">TonB box</keyword>
<evidence type="ECO:0000256" key="7">
    <source>
        <dbReference type="ARBA" id="ARBA00023065"/>
    </source>
</evidence>
<keyword evidence="14" id="KW-0675">Receptor</keyword>
<evidence type="ECO:0000256" key="10">
    <source>
        <dbReference type="ARBA" id="ARBA00023237"/>
    </source>
</evidence>
<sequence length="812" mass="87941">MKRMTAYYLMGASMAALTLPTQAMAQEAPQDSSFDAPTIIVQARRREEDVQDVPAVINAVTAQSIANLNFREFTEVKSLAPGLELTTNANGIGGNARLRGVNFDANASGNNGTVQFYYNDAPISPGAILQQIYDVGQVEVQRGPQGTLRGRASPSGSITITTRKPDLNEFGGYADWTGNDIGTLNFKGALNVPVIEGIAGIRVSGVWDENDADRVRPLVRTAGAADPHARTKSYRVVGVIEPADWIKLEGSYQYLDRDAQTYDQSISFSEINPAAAPSPVLITAKDRRSIEENARIVNQRFDIYNWRAELAQWGQRLIYQGQYSRQQFHSVDNVDDGNLFIGRSINQVTDTVAKETSHEIRLQNEERVFGMFDYVIGFFDDKLNPPSDLTSPTIVRLPVAFGGAIASIVTTNIERRGRSHEQSFFGNLTAHLGEATEISGGLRQIKYKSDGSLRVNGNIIARDSQDLKKLIYNASVKHNFSPDFLVYAGTGSSMRPGINVIGDFNIAKSALENSFLNLPPETSKSYEIGFKSTLMGGRARFNVTAYHQKYKAFPYRVPSGVYYVNTVALRDATGAVTGTAQQVGSFNFVGAVPVEVNGIESELSYDISRSWNVGLVGSYSLGKIKGGNVPCTDLNGDGIPDNVVAAPSLADLQAAVGANNLSSCNVTQRSAFMPPLTATLTSEYHHSLSGRVDGFLRGLVAYSGKSQGDPGNSFDQVGAYALANLYAGIRAPDGGWEISLFAKNLFDTTKVLTRTTPLFTGFQQLGFAGQFANGRPVFTGPTAGSFTSTYTGATVTPPREFGVNVRFLFGSR</sequence>
<feature type="domain" description="TonB-dependent receptor plug" evidence="13">
    <location>
        <begin position="50"/>
        <end position="156"/>
    </location>
</feature>
<evidence type="ECO:0000256" key="8">
    <source>
        <dbReference type="ARBA" id="ARBA00023077"/>
    </source>
</evidence>
<keyword evidence="12" id="KW-0732">Signal</keyword>
<evidence type="ECO:0000256" key="11">
    <source>
        <dbReference type="PROSITE-ProRule" id="PRU01360"/>
    </source>
</evidence>
<evidence type="ECO:0000256" key="1">
    <source>
        <dbReference type="ARBA" id="ARBA00004571"/>
    </source>
</evidence>
<evidence type="ECO:0000256" key="2">
    <source>
        <dbReference type="ARBA" id="ARBA00022448"/>
    </source>
</evidence>
<dbReference type="RefSeq" id="WP_119746688.1">
    <property type="nucleotide sequence ID" value="NZ_QVRA01000009.1"/>
</dbReference>
<dbReference type="Proteomes" id="UP000283469">
    <property type="component" value="Unassembled WGS sequence"/>
</dbReference>
<gene>
    <name evidence="14" type="ORF">D0Z70_12040</name>
</gene>
<reference evidence="14 15" key="1">
    <citation type="submission" date="2018-08" db="EMBL/GenBank/DDBJ databases">
        <title>Sphingobium sp. EO9.</title>
        <authorList>
            <person name="Park Y."/>
            <person name="Kim K.H."/>
            <person name="Jeon C.O."/>
        </authorList>
    </citation>
    <scope>NUCLEOTIDE SEQUENCE [LARGE SCALE GENOMIC DNA]</scope>
    <source>
        <strain evidence="14 15">EO9</strain>
    </source>
</reference>
<accession>A0A418YSC1</accession>
<dbReference type="GO" id="GO:0006826">
    <property type="term" value="P:iron ion transport"/>
    <property type="evidence" value="ECO:0007669"/>
    <property type="project" value="UniProtKB-KW"/>
</dbReference>
<keyword evidence="5 11" id="KW-0812">Transmembrane</keyword>
<evidence type="ECO:0000256" key="12">
    <source>
        <dbReference type="SAM" id="SignalP"/>
    </source>
</evidence>
<feature type="chain" id="PRO_5019013986" evidence="12">
    <location>
        <begin position="26"/>
        <end position="812"/>
    </location>
</feature>
<dbReference type="Gene3D" id="2.40.170.20">
    <property type="entry name" value="TonB-dependent receptor, beta-barrel domain"/>
    <property type="match status" value="1"/>
</dbReference>
<dbReference type="EMBL" id="QVRA01000009">
    <property type="protein sequence ID" value="RJG54620.1"/>
    <property type="molecule type" value="Genomic_DNA"/>
</dbReference>
<dbReference type="Pfam" id="PF07715">
    <property type="entry name" value="Plug"/>
    <property type="match status" value="1"/>
</dbReference>
<organism evidence="14 15">
    <name type="scientific">Sphingobium terrigena</name>
    <dbReference type="NCBI Taxonomy" id="2304063"/>
    <lineage>
        <taxon>Bacteria</taxon>
        <taxon>Pseudomonadati</taxon>
        <taxon>Pseudomonadota</taxon>
        <taxon>Alphaproteobacteria</taxon>
        <taxon>Sphingomonadales</taxon>
        <taxon>Sphingomonadaceae</taxon>
        <taxon>Sphingobium</taxon>
    </lineage>
</organism>
<dbReference type="InterPro" id="IPR036942">
    <property type="entry name" value="Beta-barrel_TonB_sf"/>
</dbReference>
<keyword evidence="15" id="KW-1185">Reference proteome</keyword>
<proteinExistence type="inferred from homology"/>
<dbReference type="PANTHER" id="PTHR32552:SF81">
    <property type="entry name" value="TONB-DEPENDENT OUTER MEMBRANE RECEPTOR"/>
    <property type="match status" value="1"/>
</dbReference>
<dbReference type="PANTHER" id="PTHR32552">
    <property type="entry name" value="FERRICHROME IRON RECEPTOR-RELATED"/>
    <property type="match status" value="1"/>
</dbReference>
<comment type="similarity">
    <text evidence="11">Belongs to the TonB-dependent receptor family.</text>
</comment>